<evidence type="ECO:0000256" key="1">
    <source>
        <dbReference type="SAM" id="Phobius"/>
    </source>
</evidence>
<sequence>MSIERRSCVSQAPHVTKRLLAIIVLLTGLVCMFGGYLLGRMARMEPRKNNEILTYNLTILADNIYKKAKRIPPKLIHQNDPDKIQIKLLEIFNCSQIPVSLNKYNLAEFVKNSINYQVTKLMKSVNNASVYLDNLS</sequence>
<name>A0A2A4JUR0_HELVI</name>
<evidence type="ECO:0000313" key="2">
    <source>
        <dbReference type="EMBL" id="PCG75132.1"/>
    </source>
</evidence>
<keyword evidence="1" id="KW-0472">Membrane</keyword>
<accession>A0A2A4JUR0</accession>
<proteinExistence type="predicted"/>
<dbReference type="AlphaFoldDB" id="A0A2A4JUR0"/>
<keyword evidence="1" id="KW-1133">Transmembrane helix</keyword>
<reference evidence="2" key="1">
    <citation type="submission" date="2017-09" db="EMBL/GenBank/DDBJ databases">
        <title>Contemporary evolution of a Lepidopteran species, Heliothis virescens, in response to modern agricultural practices.</title>
        <authorList>
            <person name="Fritz M.L."/>
            <person name="Deyonke A.M."/>
            <person name="Papanicolaou A."/>
            <person name="Micinski S."/>
            <person name="Westbrook J."/>
            <person name="Gould F."/>
        </authorList>
    </citation>
    <scope>NUCLEOTIDE SEQUENCE [LARGE SCALE GENOMIC DNA]</scope>
    <source>
        <strain evidence="2">HvINT-</strain>
        <tissue evidence="2">Whole body</tissue>
    </source>
</reference>
<comment type="caution">
    <text evidence="2">The sequence shown here is derived from an EMBL/GenBank/DDBJ whole genome shotgun (WGS) entry which is preliminary data.</text>
</comment>
<protein>
    <submittedName>
        <fullName evidence="2">Uncharacterized protein</fullName>
    </submittedName>
</protein>
<gene>
    <name evidence="2" type="ORF">B5V51_12208</name>
</gene>
<dbReference type="EMBL" id="NWSH01000636">
    <property type="protein sequence ID" value="PCG75132.1"/>
    <property type="molecule type" value="Genomic_DNA"/>
</dbReference>
<organism evidence="2">
    <name type="scientific">Heliothis virescens</name>
    <name type="common">Tobacco budworm moth</name>
    <dbReference type="NCBI Taxonomy" id="7102"/>
    <lineage>
        <taxon>Eukaryota</taxon>
        <taxon>Metazoa</taxon>
        <taxon>Ecdysozoa</taxon>
        <taxon>Arthropoda</taxon>
        <taxon>Hexapoda</taxon>
        <taxon>Insecta</taxon>
        <taxon>Pterygota</taxon>
        <taxon>Neoptera</taxon>
        <taxon>Endopterygota</taxon>
        <taxon>Lepidoptera</taxon>
        <taxon>Glossata</taxon>
        <taxon>Ditrysia</taxon>
        <taxon>Noctuoidea</taxon>
        <taxon>Noctuidae</taxon>
        <taxon>Heliothinae</taxon>
        <taxon>Heliothis</taxon>
    </lineage>
</organism>
<keyword evidence="1" id="KW-0812">Transmembrane</keyword>
<feature type="transmembrane region" description="Helical" evidence="1">
    <location>
        <begin position="19"/>
        <end position="38"/>
    </location>
</feature>